<evidence type="ECO:0000259" key="2">
    <source>
        <dbReference type="Pfam" id="PF18164"/>
    </source>
</evidence>
<reference evidence="4" key="1">
    <citation type="submission" date="2019-04" db="EMBL/GenBank/DDBJ databases">
        <title>Draft genome sequence of Pseudonocardiaceae bacterium SL3-2-4.</title>
        <authorList>
            <person name="Ningsih F."/>
            <person name="Yokota A."/>
            <person name="Sakai Y."/>
            <person name="Nanatani K."/>
            <person name="Yabe S."/>
            <person name="Oetari A."/>
            <person name="Sjamsuridzal W."/>
        </authorList>
    </citation>
    <scope>NUCLEOTIDE SEQUENCE [LARGE SCALE GENOMIC DNA]</scope>
    <source>
        <strain evidence="4">SL3-2-4</strain>
    </source>
</reference>
<keyword evidence="4" id="KW-1185">Reference proteome</keyword>
<feature type="domain" description="GNAT-like C-terminal" evidence="2">
    <location>
        <begin position="177"/>
        <end position="325"/>
    </location>
</feature>
<dbReference type="Proteomes" id="UP000298860">
    <property type="component" value="Unassembled WGS sequence"/>
</dbReference>
<accession>A0A4D4JD25</accession>
<sequence length="327" mass="36243">MRRPALDAASVKDGLGLSDDFDALLDELSALDPEPGAVRPLDAVDAAGLLARLKVAPVDAAEAVAALPHPDAHPELRWLLQRCRHRLAADMGGTEFPTPWPQLPSELGPLGRYFYLAVLLATLPETRRFHAAHGIPDTISWASLGDLGEKVGLHRRFFDIGGFDRQDWFTLHFRGVLYALGRLQFNLTAIPANFADLTPGTPALGLHVPETGGPITPKACEESLRMAPAFFARHFEVDCRIATCTSWLLDPQLADYLPDDSNIIQFQRHFHLLPEIEHGDPDILGFVFRRISPELETLPQDTTLQRAVVAHLQAGRHWHVRSGWIEL</sequence>
<protein>
    <recommendedName>
        <fullName evidence="5">Acyltransferase</fullName>
    </recommendedName>
</protein>
<comment type="caution">
    <text evidence="3">The sequence shown here is derived from an EMBL/GenBank/DDBJ whole genome shotgun (WGS) entry which is preliminary data.</text>
</comment>
<dbReference type="Pfam" id="PF18164">
    <property type="entry name" value="GNAT_C"/>
    <property type="match status" value="1"/>
</dbReference>
<dbReference type="AlphaFoldDB" id="A0A4D4JD25"/>
<feature type="domain" description="N-acyltransferase N-terminal" evidence="1">
    <location>
        <begin position="45"/>
        <end position="175"/>
    </location>
</feature>
<dbReference type="InterPro" id="IPR041273">
    <property type="entry name" value="NAT_N"/>
</dbReference>
<dbReference type="Gene3D" id="3.40.630.120">
    <property type="match status" value="1"/>
</dbReference>
<evidence type="ECO:0008006" key="5">
    <source>
        <dbReference type="Google" id="ProtNLM"/>
    </source>
</evidence>
<name>A0A4D4JD25_9PSEU</name>
<gene>
    <name evidence="3" type="ORF">GTS_45430</name>
</gene>
<evidence type="ECO:0000259" key="1">
    <source>
        <dbReference type="Pfam" id="PF18082"/>
    </source>
</evidence>
<evidence type="ECO:0000313" key="4">
    <source>
        <dbReference type="Proteomes" id="UP000298860"/>
    </source>
</evidence>
<dbReference type="Pfam" id="PF18082">
    <property type="entry name" value="NAT_N"/>
    <property type="match status" value="1"/>
</dbReference>
<dbReference type="EMBL" id="BJFL01000030">
    <property type="protein sequence ID" value="GDY32910.1"/>
    <property type="molecule type" value="Genomic_DNA"/>
</dbReference>
<proteinExistence type="predicted"/>
<organism evidence="3 4">
    <name type="scientific">Gandjariella thermophila</name>
    <dbReference type="NCBI Taxonomy" id="1931992"/>
    <lineage>
        <taxon>Bacteria</taxon>
        <taxon>Bacillati</taxon>
        <taxon>Actinomycetota</taxon>
        <taxon>Actinomycetes</taxon>
        <taxon>Pseudonocardiales</taxon>
        <taxon>Pseudonocardiaceae</taxon>
        <taxon>Gandjariella</taxon>
    </lineage>
</organism>
<evidence type="ECO:0000313" key="3">
    <source>
        <dbReference type="EMBL" id="GDY32910.1"/>
    </source>
</evidence>
<dbReference type="InterPro" id="IPR041644">
    <property type="entry name" value="GNAT_C"/>
</dbReference>